<accession>A0A7M2XKN8</accession>
<evidence type="ECO:0000313" key="2">
    <source>
        <dbReference type="EMBL" id="QOV98257.1"/>
    </source>
</evidence>
<evidence type="ECO:0000313" key="3">
    <source>
        <dbReference type="Proteomes" id="UP000593818"/>
    </source>
</evidence>
<keyword evidence="1 2" id="KW-0808">Transferase</keyword>
<dbReference type="InterPro" id="IPR023606">
    <property type="entry name" value="CoA-Trfase_III_dom_1_sf"/>
</dbReference>
<name>A0A7M2XKN8_9NOCA</name>
<protein>
    <submittedName>
        <fullName evidence="2">CoA transferase</fullName>
    </submittedName>
</protein>
<reference evidence="2 3" key="1">
    <citation type="submission" date="2020-10" db="EMBL/GenBank/DDBJ databases">
        <title>Whole genome sequence of oil-degrading bacteria Rhodococcus pyridinivorans strain 5Ap.</title>
        <authorList>
            <person name="Akhremchuk A.E."/>
            <person name="Valentovich L.N."/>
            <person name="Charniauskaya M.I."/>
            <person name="Bukliarevich H.A."/>
            <person name="Titok M.A."/>
        </authorList>
    </citation>
    <scope>NUCLEOTIDE SEQUENCE [LARGE SCALE GENOMIC DNA]</scope>
    <source>
        <strain evidence="2 3">5Ap</strain>
    </source>
</reference>
<dbReference type="EMBL" id="CP063450">
    <property type="protein sequence ID" value="QOV98257.1"/>
    <property type="molecule type" value="Genomic_DNA"/>
</dbReference>
<dbReference type="PANTHER" id="PTHR48228">
    <property type="entry name" value="SUCCINYL-COA--D-CITRAMALATE COA-TRANSFERASE"/>
    <property type="match status" value="1"/>
</dbReference>
<dbReference type="Proteomes" id="UP000593818">
    <property type="component" value="Chromosome"/>
</dbReference>
<dbReference type="GO" id="GO:0016740">
    <property type="term" value="F:transferase activity"/>
    <property type="evidence" value="ECO:0007669"/>
    <property type="project" value="UniProtKB-KW"/>
</dbReference>
<gene>
    <name evidence="2" type="ORF">INP59_20730</name>
</gene>
<sequence length="427" mass="44117">MWSVLVLHQAPSGTKCNITVVAIDLAADPVRDWAESGIASLTGRVDGPPLLPPGRAATVARERSAWIAAASGGVVDVDGARLLSERAAFTGHRRSGAVSAGGACRLLPTIDGWAAVSCARPDDPLLLGALIGAEIPDDPWPAVADWLVEHTGSELAERAELLGIAAGPVEHGAAAPPAPSDPRSVDGLLVVDFSALWAGPLCAHLLGLAGARVVKVETPSRPDGARRGNVDFYRLLHGGHESVVLDPDDATQRSELAELVAAADIVIEASRPRALAGFGLDAARAVNEGTTWISITSHGRDSHRVGFGDDIAASAGLIAYDAEGPVFVGDAIADPLTGLTAAALAMSAPPDGRGMFWDISMSAVVAATLDEPTTVSQPAIREGEQWVFPSPSGVVPVAEPRKRDIIGEAAESGRDTRRVLTDLGIRS</sequence>
<dbReference type="SUPFAM" id="SSF89796">
    <property type="entry name" value="CoA-transferase family III (CaiB/BaiF)"/>
    <property type="match status" value="2"/>
</dbReference>
<dbReference type="Pfam" id="PF02515">
    <property type="entry name" value="CoA_transf_3"/>
    <property type="match status" value="1"/>
</dbReference>
<keyword evidence="3" id="KW-1185">Reference proteome</keyword>
<dbReference type="Gene3D" id="3.40.50.10540">
    <property type="entry name" value="Crotonobetainyl-coa:carnitine coa-transferase, domain 1"/>
    <property type="match status" value="1"/>
</dbReference>
<evidence type="ECO:0000256" key="1">
    <source>
        <dbReference type="ARBA" id="ARBA00022679"/>
    </source>
</evidence>
<proteinExistence type="predicted"/>
<dbReference type="AlphaFoldDB" id="A0A7M2XKN8"/>
<dbReference type="InterPro" id="IPR003673">
    <property type="entry name" value="CoA-Trfase_fam_III"/>
</dbReference>
<dbReference type="PANTHER" id="PTHR48228:SF6">
    <property type="entry name" value="L-CARNITINE COA-TRANSFERASE"/>
    <property type="match status" value="1"/>
</dbReference>
<dbReference type="InterPro" id="IPR050509">
    <property type="entry name" value="CoA-transferase_III"/>
</dbReference>
<organism evidence="2 3">
    <name type="scientific">Rhodococcus pyridinivorans</name>
    <dbReference type="NCBI Taxonomy" id="103816"/>
    <lineage>
        <taxon>Bacteria</taxon>
        <taxon>Bacillati</taxon>
        <taxon>Actinomycetota</taxon>
        <taxon>Actinomycetes</taxon>
        <taxon>Mycobacteriales</taxon>
        <taxon>Nocardiaceae</taxon>
        <taxon>Rhodococcus</taxon>
    </lineage>
</organism>